<dbReference type="RefSeq" id="WP_100796441.1">
    <property type="nucleotide sequence ID" value="NZ_JAEOAH010000005.1"/>
</dbReference>
<dbReference type="Proteomes" id="UP000618943">
    <property type="component" value="Unassembled WGS sequence"/>
</dbReference>
<evidence type="ECO:0000313" key="1">
    <source>
        <dbReference type="EMBL" id="MBK3494431.1"/>
    </source>
</evidence>
<protein>
    <submittedName>
        <fullName evidence="1">Stage V sporulation protein SpoVM</fullName>
    </submittedName>
</protein>
<dbReference type="NCBIfam" id="NF033436">
    <property type="entry name" value="SpoVM_broad"/>
    <property type="match status" value="1"/>
</dbReference>
<accession>A0ABS1H4V1</accession>
<proteinExistence type="predicted"/>
<dbReference type="EMBL" id="JAEOAH010000005">
    <property type="protein sequence ID" value="MBK3494431.1"/>
    <property type="molecule type" value="Genomic_DNA"/>
</dbReference>
<gene>
    <name evidence="1" type="primary">spoVM</name>
    <name evidence="1" type="ORF">JFL43_06065</name>
</gene>
<dbReference type="InterPro" id="IPR012609">
    <property type="entry name" value="Spore_V_M"/>
</dbReference>
<sequence length="48" mass="5457">MKVYTFQLPKFVSGFARVCLQAFQKETSTTTTATAKSKQRKKKEKMPG</sequence>
<reference evidence="1 2" key="1">
    <citation type="submission" date="2020-12" db="EMBL/GenBank/DDBJ databases">
        <title>YIM B01967 draft genome.</title>
        <authorList>
            <person name="Yan X."/>
        </authorList>
    </citation>
    <scope>NUCLEOTIDE SEQUENCE [LARGE SCALE GENOMIC DNA]</scope>
    <source>
        <strain evidence="1 2">YIM B01967</strain>
    </source>
</reference>
<keyword evidence="2" id="KW-1185">Reference proteome</keyword>
<evidence type="ECO:0000313" key="2">
    <source>
        <dbReference type="Proteomes" id="UP000618943"/>
    </source>
</evidence>
<comment type="caution">
    <text evidence="1">The sequence shown here is derived from an EMBL/GenBank/DDBJ whole genome shotgun (WGS) entry which is preliminary data.</text>
</comment>
<dbReference type="Pfam" id="PF08183">
    <property type="entry name" value="SpoV"/>
    <property type="match status" value="1"/>
</dbReference>
<name>A0ABS1H4V1_9BACL</name>
<organism evidence="1 2">
    <name type="scientific">Viridibacillus soli</name>
    <dbReference type="NCBI Taxonomy" id="2798301"/>
    <lineage>
        <taxon>Bacteria</taxon>
        <taxon>Bacillati</taxon>
        <taxon>Bacillota</taxon>
        <taxon>Bacilli</taxon>
        <taxon>Bacillales</taxon>
        <taxon>Caryophanaceae</taxon>
        <taxon>Viridibacillus</taxon>
    </lineage>
</organism>